<evidence type="ECO:0000259" key="1">
    <source>
        <dbReference type="Pfam" id="PF24963"/>
    </source>
</evidence>
<feature type="domain" description="DUF7768" evidence="1">
    <location>
        <begin position="4"/>
        <end position="98"/>
    </location>
</feature>
<accession>A0A174RTH2</accession>
<dbReference type="Pfam" id="PF24963">
    <property type="entry name" value="DUF7768"/>
    <property type="match status" value="1"/>
</dbReference>
<dbReference type="RefSeq" id="WP_057572695.1">
    <property type="nucleotide sequence ID" value="NZ_CZAB01000056.1"/>
</dbReference>
<dbReference type="AlphaFoldDB" id="A0A174RTH2"/>
<sequence>MKRPLAYITAPWGSNEFENTETAARYCRAVYDAGFSPVCPLLFLPLFLNDAIPQEHKDGVDIARDFLRRTHVLVVCGDTVDEAMKNDIAIAERLRITATTLDGLLTVKGQGREKGGNQHG</sequence>
<organism evidence="2 3">
    <name type="scientific">Enterocloster clostridioformis</name>
    <dbReference type="NCBI Taxonomy" id="1531"/>
    <lineage>
        <taxon>Bacteria</taxon>
        <taxon>Bacillati</taxon>
        <taxon>Bacillota</taxon>
        <taxon>Clostridia</taxon>
        <taxon>Lachnospirales</taxon>
        <taxon>Lachnospiraceae</taxon>
        <taxon>Enterocloster</taxon>
    </lineage>
</organism>
<evidence type="ECO:0000313" key="3">
    <source>
        <dbReference type="Proteomes" id="UP000095512"/>
    </source>
</evidence>
<name>A0A174RTH2_9FIRM</name>
<dbReference type="Proteomes" id="UP000095512">
    <property type="component" value="Unassembled WGS sequence"/>
</dbReference>
<dbReference type="EMBL" id="CZAB01000056">
    <property type="protein sequence ID" value="CUP85569.1"/>
    <property type="molecule type" value="Genomic_DNA"/>
</dbReference>
<proteinExistence type="predicted"/>
<protein>
    <recommendedName>
        <fullName evidence="1">DUF7768 domain-containing protein</fullName>
    </recommendedName>
</protein>
<reference evidence="2 3" key="1">
    <citation type="submission" date="2015-09" db="EMBL/GenBank/DDBJ databases">
        <authorList>
            <consortium name="Pathogen Informatics"/>
        </authorList>
    </citation>
    <scope>NUCLEOTIDE SEQUENCE [LARGE SCALE GENOMIC DNA]</scope>
    <source>
        <strain evidence="2 3">2789STDY5834865</strain>
    </source>
</reference>
<dbReference type="InterPro" id="IPR056670">
    <property type="entry name" value="DUF7768"/>
</dbReference>
<evidence type="ECO:0000313" key="2">
    <source>
        <dbReference type="EMBL" id="CUP85569.1"/>
    </source>
</evidence>
<gene>
    <name evidence="2" type="ORF">ERS852480_04250</name>
</gene>